<sequence>MTAAIRHAPNATIAWTSEPDQDGRRLHPAIGDGLWQFPDRRARRDDHAADTRRDHCPLGSAHARQG</sequence>
<evidence type="ECO:0000313" key="3">
    <source>
        <dbReference type="Proteomes" id="UP001601992"/>
    </source>
</evidence>
<organism evidence="2 3">
    <name type="scientific">Nocardia jiangxiensis</name>
    <dbReference type="NCBI Taxonomy" id="282685"/>
    <lineage>
        <taxon>Bacteria</taxon>
        <taxon>Bacillati</taxon>
        <taxon>Actinomycetota</taxon>
        <taxon>Actinomycetes</taxon>
        <taxon>Mycobacteriales</taxon>
        <taxon>Nocardiaceae</taxon>
        <taxon>Nocardia</taxon>
    </lineage>
</organism>
<feature type="compositionally biased region" description="Basic and acidic residues" evidence="1">
    <location>
        <begin position="42"/>
        <end position="56"/>
    </location>
</feature>
<dbReference type="EMBL" id="JBIAQY010000002">
    <property type="protein sequence ID" value="MFF3567870.1"/>
    <property type="molecule type" value="Genomic_DNA"/>
</dbReference>
<name>A0ABW6RV26_9NOCA</name>
<reference evidence="2 3" key="1">
    <citation type="submission" date="2024-10" db="EMBL/GenBank/DDBJ databases">
        <title>The Natural Products Discovery Center: Release of the First 8490 Sequenced Strains for Exploring Actinobacteria Biosynthetic Diversity.</title>
        <authorList>
            <person name="Kalkreuter E."/>
            <person name="Kautsar S.A."/>
            <person name="Yang D."/>
            <person name="Bader C.D."/>
            <person name="Teijaro C.N."/>
            <person name="Fluegel L."/>
            <person name="Davis C.M."/>
            <person name="Simpson J.R."/>
            <person name="Lauterbach L."/>
            <person name="Steele A.D."/>
            <person name="Gui C."/>
            <person name="Meng S."/>
            <person name="Li G."/>
            <person name="Viehrig K."/>
            <person name="Ye F."/>
            <person name="Su P."/>
            <person name="Kiefer A.F."/>
            <person name="Nichols A."/>
            <person name="Cepeda A.J."/>
            <person name="Yan W."/>
            <person name="Fan B."/>
            <person name="Jiang Y."/>
            <person name="Adhikari A."/>
            <person name="Zheng C.-J."/>
            <person name="Schuster L."/>
            <person name="Cowan T.M."/>
            <person name="Smanski M.J."/>
            <person name="Chevrette M.G."/>
            <person name="De Carvalho L.P.S."/>
            <person name="Shen B."/>
        </authorList>
    </citation>
    <scope>NUCLEOTIDE SEQUENCE [LARGE SCALE GENOMIC DNA]</scope>
    <source>
        <strain evidence="2 3">NPDC002593</strain>
    </source>
</reference>
<proteinExistence type="predicted"/>
<protein>
    <submittedName>
        <fullName evidence="2">Uncharacterized protein</fullName>
    </submittedName>
</protein>
<feature type="region of interest" description="Disordered" evidence="1">
    <location>
        <begin position="1"/>
        <end position="25"/>
    </location>
</feature>
<comment type="caution">
    <text evidence="2">The sequence shown here is derived from an EMBL/GenBank/DDBJ whole genome shotgun (WGS) entry which is preliminary data.</text>
</comment>
<feature type="region of interest" description="Disordered" evidence="1">
    <location>
        <begin position="42"/>
        <end position="66"/>
    </location>
</feature>
<gene>
    <name evidence="2" type="ORF">ACFYXQ_08815</name>
</gene>
<evidence type="ECO:0000313" key="2">
    <source>
        <dbReference type="EMBL" id="MFF3567870.1"/>
    </source>
</evidence>
<dbReference type="Proteomes" id="UP001601992">
    <property type="component" value="Unassembled WGS sequence"/>
</dbReference>
<dbReference type="RefSeq" id="WP_040831600.1">
    <property type="nucleotide sequence ID" value="NZ_JBIAQY010000002.1"/>
</dbReference>
<accession>A0ABW6RV26</accession>
<evidence type="ECO:0000256" key="1">
    <source>
        <dbReference type="SAM" id="MobiDB-lite"/>
    </source>
</evidence>
<keyword evidence="3" id="KW-1185">Reference proteome</keyword>